<dbReference type="PANTHER" id="PTHR43708">
    <property type="entry name" value="CONSERVED EXPRESSED OXIDOREDUCTASE (EUROFUNG)"/>
    <property type="match status" value="1"/>
</dbReference>
<evidence type="ECO:0000313" key="6">
    <source>
        <dbReference type="Proteomes" id="UP000297447"/>
    </source>
</evidence>
<sequence>MRVGLVGYGTGGKHFHAPFIQAADGLELVGVVARSEEKRLEVRADLPGVPIYPSLSALLAVGVDAVTITTPPTTRRGLVLEAIAAGVHVVADKPFAPDAAGGRELAAAAERAGVVLNVYHNRRRDADLVTLASVVSGGRLGELWRVHSLMDLDDPRTMETGPTGGLLRDVGSHLLDQMLWLLGPVASVYATLDYTDRFGDRIDCGFVVTLTHESGVVSTVSSSKLNHTATREFRAYGSDGSYVASGTDVQAQALFAGRRPLDDPAAWGFDEPEFWGTLSTDAGSEVIPSRQGNYADFYTEFARAVRGEGPQPVPASEGVRTLEVLDAAFESARTNAVVTL</sequence>
<dbReference type="PANTHER" id="PTHR43708:SF5">
    <property type="entry name" value="CONSERVED EXPRESSED OXIDOREDUCTASE (EUROFUNG)-RELATED"/>
    <property type="match status" value="1"/>
</dbReference>
<protein>
    <submittedName>
        <fullName evidence="5">Gfo/Idh/MocA family oxidoreductase</fullName>
    </submittedName>
</protein>
<proteinExistence type="inferred from homology"/>
<dbReference type="SUPFAM" id="SSF51735">
    <property type="entry name" value="NAD(P)-binding Rossmann-fold domains"/>
    <property type="match status" value="1"/>
</dbReference>
<keyword evidence="2" id="KW-0560">Oxidoreductase</keyword>
<dbReference type="RefSeq" id="WP_134520762.1">
    <property type="nucleotide sequence ID" value="NZ_SOHE01000074.1"/>
</dbReference>
<evidence type="ECO:0000259" key="4">
    <source>
        <dbReference type="Pfam" id="PF02894"/>
    </source>
</evidence>
<dbReference type="InterPro" id="IPR051317">
    <property type="entry name" value="Gfo/Idh/MocA_oxidoreduct"/>
</dbReference>
<dbReference type="InterPro" id="IPR004104">
    <property type="entry name" value="Gfo/Idh/MocA-like_OxRdtase_C"/>
</dbReference>
<dbReference type="Pfam" id="PF01408">
    <property type="entry name" value="GFO_IDH_MocA"/>
    <property type="match status" value="1"/>
</dbReference>
<gene>
    <name evidence="5" type="ORF">E3T55_17120</name>
</gene>
<name>A0A4R8ZUN0_9MICO</name>
<evidence type="ECO:0000256" key="2">
    <source>
        <dbReference type="ARBA" id="ARBA00023002"/>
    </source>
</evidence>
<dbReference type="OrthoDB" id="256869at2"/>
<dbReference type="SUPFAM" id="SSF55347">
    <property type="entry name" value="Glyceraldehyde-3-phosphate dehydrogenase-like, C-terminal domain"/>
    <property type="match status" value="1"/>
</dbReference>
<organism evidence="5 6">
    <name type="scientific">Cryobacterium frigoriphilum</name>
    <dbReference type="NCBI Taxonomy" id="1259150"/>
    <lineage>
        <taxon>Bacteria</taxon>
        <taxon>Bacillati</taxon>
        <taxon>Actinomycetota</taxon>
        <taxon>Actinomycetes</taxon>
        <taxon>Micrococcales</taxon>
        <taxon>Microbacteriaceae</taxon>
        <taxon>Cryobacterium</taxon>
    </lineage>
</organism>
<evidence type="ECO:0000256" key="1">
    <source>
        <dbReference type="ARBA" id="ARBA00010928"/>
    </source>
</evidence>
<dbReference type="AlphaFoldDB" id="A0A4R8ZUN0"/>
<dbReference type="GO" id="GO:0016491">
    <property type="term" value="F:oxidoreductase activity"/>
    <property type="evidence" value="ECO:0007669"/>
    <property type="project" value="UniProtKB-KW"/>
</dbReference>
<evidence type="ECO:0000313" key="5">
    <source>
        <dbReference type="EMBL" id="TFD46334.1"/>
    </source>
</evidence>
<dbReference type="GO" id="GO:0000166">
    <property type="term" value="F:nucleotide binding"/>
    <property type="evidence" value="ECO:0007669"/>
    <property type="project" value="InterPro"/>
</dbReference>
<dbReference type="Gene3D" id="3.30.360.10">
    <property type="entry name" value="Dihydrodipicolinate Reductase, domain 2"/>
    <property type="match status" value="1"/>
</dbReference>
<comment type="caution">
    <text evidence="5">The sequence shown here is derived from an EMBL/GenBank/DDBJ whole genome shotgun (WGS) entry which is preliminary data.</text>
</comment>
<keyword evidence="6" id="KW-1185">Reference proteome</keyword>
<dbReference type="InterPro" id="IPR036291">
    <property type="entry name" value="NAD(P)-bd_dom_sf"/>
</dbReference>
<comment type="similarity">
    <text evidence="1">Belongs to the Gfo/Idh/MocA family.</text>
</comment>
<dbReference type="Gene3D" id="3.40.50.720">
    <property type="entry name" value="NAD(P)-binding Rossmann-like Domain"/>
    <property type="match status" value="1"/>
</dbReference>
<feature type="domain" description="Gfo/Idh/MocA-like oxidoreductase C-terminal" evidence="4">
    <location>
        <begin position="135"/>
        <end position="340"/>
    </location>
</feature>
<dbReference type="EMBL" id="SOHE01000074">
    <property type="protein sequence ID" value="TFD46334.1"/>
    <property type="molecule type" value="Genomic_DNA"/>
</dbReference>
<feature type="domain" description="Gfo/Idh/MocA-like oxidoreductase N-terminal" evidence="3">
    <location>
        <begin position="1"/>
        <end position="120"/>
    </location>
</feature>
<evidence type="ECO:0000259" key="3">
    <source>
        <dbReference type="Pfam" id="PF01408"/>
    </source>
</evidence>
<dbReference type="Pfam" id="PF02894">
    <property type="entry name" value="GFO_IDH_MocA_C"/>
    <property type="match status" value="1"/>
</dbReference>
<dbReference type="Proteomes" id="UP000297447">
    <property type="component" value="Unassembled WGS sequence"/>
</dbReference>
<accession>A0A4R8ZUN0</accession>
<dbReference type="InterPro" id="IPR000683">
    <property type="entry name" value="Gfo/Idh/MocA-like_OxRdtase_N"/>
</dbReference>
<reference evidence="5 6" key="1">
    <citation type="submission" date="2019-03" db="EMBL/GenBank/DDBJ databases">
        <title>Genomics of glacier-inhabiting Cryobacterium strains.</title>
        <authorList>
            <person name="Liu Q."/>
            <person name="Xin Y.-H."/>
        </authorList>
    </citation>
    <scope>NUCLEOTIDE SEQUENCE [LARGE SCALE GENOMIC DNA]</scope>
    <source>
        <strain evidence="5 6">Hh14</strain>
    </source>
</reference>